<proteinExistence type="predicted"/>
<reference evidence="1 2" key="1">
    <citation type="journal article" date="2010" name="Nature">
        <title>Genome sequence of the palaeopolyploid soybean.</title>
        <authorList>
            <person name="Schmutz J."/>
            <person name="Cannon S.B."/>
            <person name="Schlueter J."/>
            <person name="Ma J."/>
            <person name="Mitros T."/>
            <person name="Nelson W."/>
            <person name="Hyten D.L."/>
            <person name="Song Q."/>
            <person name="Thelen J.J."/>
            <person name="Cheng J."/>
            <person name="Xu D."/>
            <person name="Hellsten U."/>
            <person name="May G.D."/>
            <person name="Yu Y."/>
            <person name="Sakurai T."/>
            <person name="Umezawa T."/>
            <person name="Bhattacharyya M.K."/>
            <person name="Sandhu D."/>
            <person name="Valliyodan B."/>
            <person name="Lindquist E."/>
            <person name="Peto M."/>
            <person name="Grant D."/>
            <person name="Shu S."/>
            <person name="Goodstein D."/>
            <person name="Barry K."/>
            <person name="Futrell-Griggs M."/>
            <person name="Abernathy B."/>
            <person name="Du J."/>
            <person name="Tian Z."/>
            <person name="Zhu L."/>
            <person name="Gill N."/>
            <person name="Joshi T."/>
            <person name="Libault M."/>
            <person name="Sethuraman A."/>
            <person name="Zhang X.-C."/>
            <person name="Shinozaki K."/>
            <person name="Nguyen H.T."/>
            <person name="Wing R.A."/>
            <person name="Cregan P."/>
            <person name="Specht J."/>
            <person name="Grimwood J."/>
            <person name="Rokhsar D."/>
            <person name="Stacey G."/>
            <person name="Shoemaker R.C."/>
            <person name="Jackson S.A."/>
        </authorList>
    </citation>
    <scope>NUCLEOTIDE SEQUENCE [LARGE SCALE GENOMIC DNA]</scope>
    <source>
        <strain evidence="2">cv. Williams 82</strain>
        <tissue evidence="1">Callus</tissue>
    </source>
</reference>
<dbReference type="InParanoid" id="A0A0R0L6Q0"/>
<reference evidence="2" key="2">
    <citation type="submission" date="2018-02" db="UniProtKB">
        <authorList>
            <consortium name="EnsemblPlants"/>
        </authorList>
    </citation>
    <scope>IDENTIFICATION</scope>
    <source>
        <strain evidence="2">Williams 82</strain>
    </source>
</reference>
<evidence type="ECO:0000313" key="3">
    <source>
        <dbReference type="Proteomes" id="UP000008827"/>
    </source>
</evidence>
<evidence type="ECO:0000313" key="2">
    <source>
        <dbReference type="EnsemblPlants" id="KRH74870"/>
    </source>
</evidence>
<protein>
    <recommendedName>
        <fullName evidence="4">Reverse transcriptase domain-containing protein</fullName>
    </recommendedName>
</protein>
<accession>A0A0R0L6Q0</accession>
<dbReference type="EnsemblPlants" id="KRH74870">
    <property type="protein sequence ID" value="KRH74870"/>
    <property type="gene ID" value="GLYMA_01G048300"/>
</dbReference>
<sequence length="84" mass="9465">MLVNNSPTLEFMINRGLGLCQGDPLAHFLFNIVVKGLSGMMRQVIENNIIHASWRLNKRLKSISFNLQMLLFSLGKLPLPTCLP</sequence>
<dbReference type="Gramene" id="KRH74870">
    <property type="protein sequence ID" value="KRH74870"/>
    <property type="gene ID" value="GLYMA_01G048300"/>
</dbReference>
<dbReference type="OrthoDB" id="1422223at2759"/>
<reference evidence="1" key="3">
    <citation type="submission" date="2018-07" db="EMBL/GenBank/DDBJ databases">
        <title>WGS assembly of Glycine max.</title>
        <authorList>
            <person name="Schmutz J."/>
            <person name="Cannon S."/>
            <person name="Schlueter J."/>
            <person name="Ma J."/>
            <person name="Mitros T."/>
            <person name="Nelson W."/>
            <person name="Hyten D."/>
            <person name="Song Q."/>
            <person name="Thelen J."/>
            <person name="Cheng J."/>
            <person name="Xu D."/>
            <person name="Hellsten U."/>
            <person name="May G."/>
            <person name="Yu Y."/>
            <person name="Sakurai T."/>
            <person name="Umezawa T."/>
            <person name="Bhattacharyya M."/>
            <person name="Sandhu D."/>
            <person name="Valliyodan B."/>
            <person name="Lindquist E."/>
            <person name="Peto M."/>
            <person name="Grant D."/>
            <person name="Shu S."/>
            <person name="Goodstein D."/>
            <person name="Barry K."/>
            <person name="Futrell-Griggs M."/>
            <person name="Abernathy B."/>
            <person name="Du J."/>
            <person name="Tian Z."/>
            <person name="Zhu L."/>
            <person name="Gill N."/>
            <person name="Joshi T."/>
            <person name="Libault M."/>
            <person name="Sethuraman A."/>
            <person name="Zhang X."/>
            <person name="Shinozaki K."/>
            <person name="Nguyen H."/>
            <person name="Wing R."/>
            <person name="Cregan P."/>
            <person name="Specht J."/>
            <person name="Grimwood J."/>
            <person name="Rokhsar D."/>
            <person name="Stacey G."/>
            <person name="Shoemaker R."/>
            <person name="Jackson S."/>
        </authorList>
    </citation>
    <scope>NUCLEOTIDE SEQUENCE</scope>
    <source>
        <tissue evidence="1">Callus</tissue>
    </source>
</reference>
<dbReference type="Proteomes" id="UP000008827">
    <property type="component" value="Chromosome 1"/>
</dbReference>
<dbReference type="EMBL" id="CM000834">
    <property type="protein sequence ID" value="KRH74870.1"/>
    <property type="molecule type" value="Genomic_DNA"/>
</dbReference>
<organism evidence="1">
    <name type="scientific">Glycine max</name>
    <name type="common">Soybean</name>
    <name type="synonym">Glycine hispida</name>
    <dbReference type="NCBI Taxonomy" id="3847"/>
    <lineage>
        <taxon>Eukaryota</taxon>
        <taxon>Viridiplantae</taxon>
        <taxon>Streptophyta</taxon>
        <taxon>Embryophyta</taxon>
        <taxon>Tracheophyta</taxon>
        <taxon>Spermatophyta</taxon>
        <taxon>Magnoliopsida</taxon>
        <taxon>eudicotyledons</taxon>
        <taxon>Gunneridae</taxon>
        <taxon>Pentapetalae</taxon>
        <taxon>rosids</taxon>
        <taxon>fabids</taxon>
        <taxon>Fabales</taxon>
        <taxon>Fabaceae</taxon>
        <taxon>Papilionoideae</taxon>
        <taxon>50 kb inversion clade</taxon>
        <taxon>NPAAA clade</taxon>
        <taxon>indigoferoid/millettioid clade</taxon>
        <taxon>Phaseoleae</taxon>
        <taxon>Glycine</taxon>
        <taxon>Glycine subgen. Soja</taxon>
    </lineage>
</organism>
<evidence type="ECO:0008006" key="4">
    <source>
        <dbReference type="Google" id="ProtNLM"/>
    </source>
</evidence>
<dbReference type="AlphaFoldDB" id="A0A0R0L6Q0"/>
<keyword evidence="3" id="KW-1185">Reference proteome</keyword>
<name>A0A0R0L6Q0_SOYBN</name>
<evidence type="ECO:0000313" key="1">
    <source>
        <dbReference type="EMBL" id="KRH74870.1"/>
    </source>
</evidence>
<gene>
    <name evidence="1" type="ORF">GLYMA_01G048300</name>
</gene>